<dbReference type="EMBL" id="MU006625">
    <property type="protein sequence ID" value="KAF2741787.1"/>
    <property type="molecule type" value="Genomic_DNA"/>
</dbReference>
<evidence type="ECO:0000313" key="3">
    <source>
        <dbReference type="Proteomes" id="UP000799440"/>
    </source>
</evidence>
<proteinExistence type="predicted"/>
<feature type="compositionally biased region" description="Polar residues" evidence="1">
    <location>
        <begin position="26"/>
        <end position="52"/>
    </location>
</feature>
<feature type="region of interest" description="Disordered" evidence="1">
    <location>
        <begin position="26"/>
        <end position="97"/>
    </location>
</feature>
<sequence length="270" mass="28860">MPACPTCAGIARSARRTVTSCFNSCQSKGSARSSSSPEQAPRALSTQGSAYSMHTIGGPSGTPRQQSVHGSQQSQYSVAAPSQQSTAAPSTNSGRSLKPIITSRSILSELSRQIKNNALDIDEIAATVPALAAQRFAANNGNNPAFDAQQAAYHTQYYAAQNAIGAARAAVNAQEARIRQLGGTASEDEHKTLFDYYVSLLEWQIQAVTLRITFMNQWPTAYGDEAATRSHIGQIQNQQRGAVNGLERAKATVANHLSDQLPRGGEHIFR</sequence>
<accession>A0A6A6UXS2</accession>
<dbReference type="AlphaFoldDB" id="A0A6A6UXS2"/>
<organism evidence="2 3">
    <name type="scientific">Sporormia fimetaria CBS 119925</name>
    <dbReference type="NCBI Taxonomy" id="1340428"/>
    <lineage>
        <taxon>Eukaryota</taxon>
        <taxon>Fungi</taxon>
        <taxon>Dikarya</taxon>
        <taxon>Ascomycota</taxon>
        <taxon>Pezizomycotina</taxon>
        <taxon>Dothideomycetes</taxon>
        <taxon>Pleosporomycetidae</taxon>
        <taxon>Pleosporales</taxon>
        <taxon>Sporormiaceae</taxon>
        <taxon>Sporormia</taxon>
    </lineage>
</organism>
<name>A0A6A6UXS2_9PLEO</name>
<dbReference type="Proteomes" id="UP000799440">
    <property type="component" value="Unassembled WGS sequence"/>
</dbReference>
<feature type="compositionally biased region" description="Low complexity" evidence="1">
    <location>
        <begin position="77"/>
        <end position="91"/>
    </location>
</feature>
<evidence type="ECO:0000256" key="1">
    <source>
        <dbReference type="SAM" id="MobiDB-lite"/>
    </source>
</evidence>
<evidence type="ECO:0000313" key="2">
    <source>
        <dbReference type="EMBL" id="KAF2741787.1"/>
    </source>
</evidence>
<protein>
    <submittedName>
        <fullName evidence="2">Uncharacterized protein</fullName>
    </submittedName>
</protein>
<feature type="compositionally biased region" description="Polar residues" evidence="1">
    <location>
        <begin position="62"/>
        <end position="76"/>
    </location>
</feature>
<reference evidence="2" key="1">
    <citation type="journal article" date="2020" name="Stud. Mycol.">
        <title>101 Dothideomycetes genomes: a test case for predicting lifestyles and emergence of pathogens.</title>
        <authorList>
            <person name="Haridas S."/>
            <person name="Albert R."/>
            <person name="Binder M."/>
            <person name="Bloem J."/>
            <person name="Labutti K."/>
            <person name="Salamov A."/>
            <person name="Andreopoulos B."/>
            <person name="Baker S."/>
            <person name="Barry K."/>
            <person name="Bills G."/>
            <person name="Bluhm B."/>
            <person name="Cannon C."/>
            <person name="Castanera R."/>
            <person name="Culley D."/>
            <person name="Daum C."/>
            <person name="Ezra D."/>
            <person name="Gonzalez J."/>
            <person name="Henrissat B."/>
            <person name="Kuo A."/>
            <person name="Liang C."/>
            <person name="Lipzen A."/>
            <person name="Lutzoni F."/>
            <person name="Magnuson J."/>
            <person name="Mondo S."/>
            <person name="Nolan M."/>
            <person name="Ohm R."/>
            <person name="Pangilinan J."/>
            <person name="Park H.-J."/>
            <person name="Ramirez L."/>
            <person name="Alfaro M."/>
            <person name="Sun H."/>
            <person name="Tritt A."/>
            <person name="Yoshinaga Y."/>
            <person name="Zwiers L.-H."/>
            <person name="Turgeon B."/>
            <person name="Goodwin S."/>
            <person name="Spatafora J."/>
            <person name="Crous P."/>
            <person name="Grigoriev I."/>
        </authorList>
    </citation>
    <scope>NUCLEOTIDE SEQUENCE</scope>
    <source>
        <strain evidence="2">CBS 119925</strain>
    </source>
</reference>
<gene>
    <name evidence="2" type="ORF">M011DRAFT_462982</name>
</gene>
<keyword evidence="3" id="KW-1185">Reference proteome</keyword>